<evidence type="ECO:0000313" key="2">
    <source>
        <dbReference type="Proteomes" id="UP000186601"/>
    </source>
</evidence>
<proteinExistence type="predicted"/>
<name>A0A2R6S6G0_9APHY</name>
<keyword evidence="2" id="KW-1185">Reference proteome</keyword>
<dbReference type="AlphaFoldDB" id="A0A2R6S6G0"/>
<protein>
    <recommendedName>
        <fullName evidence="3">F-box domain-containing protein</fullName>
    </recommendedName>
</protein>
<reference evidence="1 2" key="1">
    <citation type="submission" date="2018-02" db="EMBL/GenBank/DDBJ databases">
        <title>Genome sequence of the basidiomycete white-rot fungus Phlebia centrifuga.</title>
        <authorList>
            <person name="Granchi Z."/>
            <person name="Peng M."/>
            <person name="de Vries R.P."/>
            <person name="Hilden K."/>
            <person name="Makela M.R."/>
            <person name="Grigoriev I."/>
            <person name="Riley R."/>
        </authorList>
    </citation>
    <scope>NUCLEOTIDE SEQUENCE [LARGE SCALE GENOMIC DNA]</scope>
    <source>
        <strain evidence="1 2">FBCC195</strain>
    </source>
</reference>
<organism evidence="1 2">
    <name type="scientific">Hermanssonia centrifuga</name>
    <dbReference type="NCBI Taxonomy" id="98765"/>
    <lineage>
        <taxon>Eukaryota</taxon>
        <taxon>Fungi</taxon>
        <taxon>Dikarya</taxon>
        <taxon>Basidiomycota</taxon>
        <taxon>Agaricomycotina</taxon>
        <taxon>Agaricomycetes</taxon>
        <taxon>Polyporales</taxon>
        <taxon>Meruliaceae</taxon>
        <taxon>Hermanssonia</taxon>
    </lineage>
</organism>
<dbReference type="OrthoDB" id="2734540at2759"/>
<sequence>MPSLLSFDIDFRVWDRFVAFCSFIDVDAPRRSRFLRQMTLYMHHLSNSFSTGTLDHILCILQHATQLHRLTITTYVRGGPRPLDPRLIGALSSLTSIKHLTLDETSNDTVMMLQSLHSPVAEARVDFKSGSDVDPILVLRNFSSSLQQLAALGSPVFPRAPHYDIQYSLVTKLEISVRIGSPIPLKPLIYSFPNLRVLRLVDEVDLDQVQPFEGDIALAGEGCRQANILSQSQRHWEALDHVSSDILCLYLLGLSCKVHHLHLEFARCYGVDNLRLIKETLSMIRPTRLHIRVFDDVDFNPTQLDRTVDDLTHLHINFIICSSELVDTPQVVDGFIALLPPLACMTHFALQLEWEDNALLEICEDLLQIASLANRVMEAAPAVQYISLKWYTMFGAGSSVWQVLRSGDISSLRELTGKDAQRVESELGLGLHF</sequence>
<comment type="caution">
    <text evidence="1">The sequence shown here is derived from an EMBL/GenBank/DDBJ whole genome shotgun (WGS) entry which is preliminary data.</text>
</comment>
<evidence type="ECO:0000313" key="1">
    <source>
        <dbReference type="EMBL" id="PSS37845.1"/>
    </source>
</evidence>
<dbReference type="EMBL" id="MLYV02000029">
    <property type="protein sequence ID" value="PSS37845.1"/>
    <property type="molecule type" value="Genomic_DNA"/>
</dbReference>
<accession>A0A2R6S6G0</accession>
<gene>
    <name evidence="1" type="ORF">PHLCEN_2v313</name>
</gene>
<evidence type="ECO:0008006" key="3">
    <source>
        <dbReference type="Google" id="ProtNLM"/>
    </source>
</evidence>
<dbReference type="Proteomes" id="UP000186601">
    <property type="component" value="Unassembled WGS sequence"/>
</dbReference>